<evidence type="ECO:0000313" key="3">
    <source>
        <dbReference type="Proteomes" id="UP000230178"/>
    </source>
</evidence>
<protein>
    <recommendedName>
        <fullName evidence="4">Type II toxin-antitoxin system RelE/ParE family toxin</fullName>
    </recommendedName>
</protein>
<dbReference type="InterPro" id="IPR035093">
    <property type="entry name" value="RelE/ParE_toxin_dom_sf"/>
</dbReference>
<keyword evidence="1" id="KW-1277">Toxin-antitoxin system</keyword>
<dbReference type="Pfam" id="PF05016">
    <property type="entry name" value="ParE_toxin"/>
    <property type="match status" value="1"/>
</dbReference>
<dbReference type="Gene3D" id="3.30.2310.20">
    <property type="entry name" value="RelE-like"/>
    <property type="match status" value="1"/>
</dbReference>
<dbReference type="PANTHER" id="PTHR38813:SF1">
    <property type="entry name" value="TOXIN RELE1-RELATED"/>
    <property type="match status" value="1"/>
</dbReference>
<dbReference type="EMBL" id="PFVS01000001">
    <property type="protein sequence ID" value="PJA83949.1"/>
    <property type="molecule type" value="Genomic_DNA"/>
</dbReference>
<organism evidence="2 3">
    <name type="scientific">Candidatus Nealsonbacteria bacterium CG_4_9_14_3_um_filter_37_29</name>
    <dbReference type="NCBI Taxonomy" id="1974696"/>
    <lineage>
        <taxon>Bacteria</taxon>
        <taxon>Candidatus Nealsoniibacteriota</taxon>
    </lineage>
</organism>
<evidence type="ECO:0000313" key="2">
    <source>
        <dbReference type="EMBL" id="PJA83949.1"/>
    </source>
</evidence>
<evidence type="ECO:0008006" key="4">
    <source>
        <dbReference type="Google" id="ProtNLM"/>
    </source>
</evidence>
<dbReference type="Proteomes" id="UP000230178">
    <property type="component" value="Unassembled WGS sequence"/>
</dbReference>
<dbReference type="SUPFAM" id="SSF143011">
    <property type="entry name" value="RelE-like"/>
    <property type="match status" value="1"/>
</dbReference>
<gene>
    <name evidence="2" type="ORF">CO146_00005</name>
</gene>
<dbReference type="AlphaFoldDB" id="A0A2M7Z457"/>
<evidence type="ECO:0000256" key="1">
    <source>
        <dbReference type="ARBA" id="ARBA00022649"/>
    </source>
</evidence>
<proteinExistence type="predicted"/>
<accession>A0A2M7Z457</accession>
<dbReference type="InterPro" id="IPR007712">
    <property type="entry name" value="RelE/ParE_toxin"/>
</dbReference>
<dbReference type="InterPro" id="IPR052747">
    <property type="entry name" value="TA_system_RelE_toxin"/>
</dbReference>
<reference evidence="3" key="1">
    <citation type="submission" date="2017-09" db="EMBL/GenBank/DDBJ databases">
        <title>Depth-based differentiation of microbial function through sediment-hosted aquifers and enrichment of novel symbionts in the deep terrestrial subsurface.</title>
        <authorList>
            <person name="Probst A.J."/>
            <person name="Ladd B."/>
            <person name="Jarett J.K."/>
            <person name="Geller-Mcgrath D.E."/>
            <person name="Sieber C.M.K."/>
            <person name="Emerson J.B."/>
            <person name="Anantharaman K."/>
            <person name="Thomas B.C."/>
            <person name="Malmstrom R."/>
            <person name="Stieglmeier M."/>
            <person name="Klingl A."/>
            <person name="Woyke T."/>
            <person name="Ryan C.M."/>
            <person name="Banfield J.F."/>
        </authorList>
    </citation>
    <scope>NUCLEOTIDE SEQUENCE [LARGE SCALE GENOMIC DNA]</scope>
</reference>
<dbReference type="PANTHER" id="PTHR38813">
    <property type="match status" value="1"/>
</dbReference>
<comment type="caution">
    <text evidence="2">The sequence shown here is derived from an EMBL/GenBank/DDBJ whole genome shotgun (WGS) entry which is preliminary data.</text>
</comment>
<name>A0A2M7Z457_9BACT</name>
<sequence>MFRVYFTSRADRELAELPQELKQRIYNELKVLSENPFLHPQVRKVKGTKFGYRLRLGRWRILFALFSKEKRIEIVDIFLKKGKKDYDKRRHLLK</sequence>